<sequence length="227" mass="25802">MSPYWLAVAWLPYETDQRRLVRHCRFRNSELLFGARQAAGELWRDFPVAELELTLKGFEVDAFDWESYLLVSRRLREAMALGPAEVQYLEVDDSASIPEVRARGYQILNIVAQESVADPKASDYDLGRLTPDSPEMVLRVGGIALRPDAQADHELFRDRLFLGFQFASDALAMRVLRAGCTGLRFFDPARFDFGPGVPYRTLRGVEREVVRDALGEVIEPELIEAIH</sequence>
<dbReference type="RefSeq" id="WP_307347312.1">
    <property type="nucleotide sequence ID" value="NZ_JAUSVS010000002.1"/>
</dbReference>
<evidence type="ECO:0000313" key="3">
    <source>
        <dbReference type="Proteomes" id="UP001228905"/>
    </source>
</evidence>
<gene>
    <name evidence="2" type="ORF">QO010_001187</name>
</gene>
<dbReference type="Proteomes" id="UP001228905">
    <property type="component" value="Unassembled WGS sequence"/>
</dbReference>
<evidence type="ECO:0000259" key="1">
    <source>
        <dbReference type="Pfam" id="PF07791"/>
    </source>
</evidence>
<accession>A0ABU0IN35</accession>
<organism evidence="2 3">
    <name type="scientific">Caulobacter ginsengisoli</name>
    <dbReference type="NCBI Taxonomy" id="400775"/>
    <lineage>
        <taxon>Bacteria</taxon>
        <taxon>Pseudomonadati</taxon>
        <taxon>Pseudomonadota</taxon>
        <taxon>Alphaproteobacteria</taxon>
        <taxon>Caulobacterales</taxon>
        <taxon>Caulobacteraceae</taxon>
        <taxon>Caulobacter</taxon>
    </lineage>
</organism>
<dbReference type="Pfam" id="PF07791">
    <property type="entry name" value="Imm11"/>
    <property type="match status" value="1"/>
</dbReference>
<protein>
    <recommendedName>
        <fullName evidence="1">Immunity MXAN-0049 protein domain-containing protein</fullName>
    </recommendedName>
</protein>
<proteinExistence type="predicted"/>
<dbReference type="InterPro" id="IPR012433">
    <property type="entry name" value="Imm11"/>
</dbReference>
<feature type="domain" description="Immunity MXAN-0049 protein" evidence="1">
    <location>
        <begin position="61"/>
        <end position="187"/>
    </location>
</feature>
<evidence type="ECO:0000313" key="2">
    <source>
        <dbReference type="EMBL" id="MDQ0463416.1"/>
    </source>
</evidence>
<name>A0ABU0IN35_9CAUL</name>
<keyword evidence="3" id="KW-1185">Reference proteome</keyword>
<comment type="caution">
    <text evidence="2">The sequence shown here is derived from an EMBL/GenBank/DDBJ whole genome shotgun (WGS) entry which is preliminary data.</text>
</comment>
<reference evidence="2 3" key="1">
    <citation type="submission" date="2023-07" db="EMBL/GenBank/DDBJ databases">
        <title>Genomic Encyclopedia of Type Strains, Phase IV (KMG-IV): sequencing the most valuable type-strain genomes for metagenomic binning, comparative biology and taxonomic classification.</title>
        <authorList>
            <person name="Goeker M."/>
        </authorList>
    </citation>
    <scope>NUCLEOTIDE SEQUENCE [LARGE SCALE GENOMIC DNA]</scope>
    <source>
        <strain evidence="2 3">DSM 18695</strain>
    </source>
</reference>
<dbReference type="EMBL" id="JAUSVS010000002">
    <property type="protein sequence ID" value="MDQ0463416.1"/>
    <property type="molecule type" value="Genomic_DNA"/>
</dbReference>